<reference evidence="3 4" key="1">
    <citation type="submission" date="2015-12" db="EMBL/GenBank/DDBJ databases">
        <title>The genome of Folsomia candida.</title>
        <authorList>
            <person name="Faddeeva A."/>
            <person name="Derks M.F."/>
            <person name="Anvar Y."/>
            <person name="Smit S."/>
            <person name="Van Straalen N."/>
            <person name="Roelofs D."/>
        </authorList>
    </citation>
    <scope>NUCLEOTIDE SEQUENCE [LARGE SCALE GENOMIC DNA]</scope>
    <source>
        <strain evidence="3 4">VU population</strain>
        <tissue evidence="3">Whole body</tissue>
    </source>
</reference>
<sequence>MDRNQTPNKNRNQQQSSENSDGPGWGTIFGGIGLALGAAAAAGAVLISRHSEESSSSSSSRVTRTTSSSDQPNQIRTEFQSTSFHSRTVHNPMPSSPEKPEGNCLILAVDASPVRGGAILRMCSASRKLIYFYSVDWSRYLNFPHESDKFEMVNALLALLSLKQQINSLKTECWQELVLKTDNNFINTTRYVDPEDDRLLRRFKAEISELNVTLEHARQRYDFDMKNSNQLSKSGASEWVRHNLQEDYNEYTVIDMSDEAESYLGRNLNMVPTRYHVSR</sequence>
<evidence type="ECO:0000313" key="4">
    <source>
        <dbReference type="Proteomes" id="UP000198287"/>
    </source>
</evidence>
<proteinExistence type="predicted"/>
<accession>A0A226E3F4</accession>
<evidence type="ECO:0000313" key="3">
    <source>
        <dbReference type="EMBL" id="OXA52123.1"/>
    </source>
</evidence>
<feature type="region of interest" description="Disordered" evidence="1">
    <location>
        <begin position="1"/>
        <end position="25"/>
    </location>
</feature>
<gene>
    <name evidence="3" type="ORF">Fcan01_12990</name>
</gene>
<feature type="transmembrane region" description="Helical" evidence="2">
    <location>
        <begin position="25"/>
        <end position="47"/>
    </location>
</feature>
<organism evidence="3 4">
    <name type="scientific">Folsomia candida</name>
    <name type="common">Springtail</name>
    <dbReference type="NCBI Taxonomy" id="158441"/>
    <lineage>
        <taxon>Eukaryota</taxon>
        <taxon>Metazoa</taxon>
        <taxon>Ecdysozoa</taxon>
        <taxon>Arthropoda</taxon>
        <taxon>Hexapoda</taxon>
        <taxon>Collembola</taxon>
        <taxon>Entomobryomorpha</taxon>
        <taxon>Isotomoidea</taxon>
        <taxon>Isotomidae</taxon>
        <taxon>Proisotominae</taxon>
        <taxon>Folsomia</taxon>
    </lineage>
</organism>
<evidence type="ECO:0000256" key="2">
    <source>
        <dbReference type="SAM" id="Phobius"/>
    </source>
</evidence>
<comment type="caution">
    <text evidence="3">The sequence shown here is derived from an EMBL/GenBank/DDBJ whole genome shotgun (WGS) entry which is preliminary data.</text>
</comment>
<keyword evidence="4" id="KW-1185">Reference proteome</keyword>
<keyword evidence="2" id="KW-0812">Transmembrane</keyword>
<feature type="compositionally biased region" description="Polar residues" evidence="1">
    <location>
        <begin position="70"/>
        <end position="86"/>
    </location>
</feature>
<dbReference type="Proteomes" id="UP000198287">
    <property type="component" value="Unassembled WGS sequence"/>
</dbReference>
<feature type="compositionally biased region" description="Low complexity" evidence="1">
    <location>
        <begin position="54"/>
        <end position="69"/>
    </location>
</feature>
<keyword evidence="2" id="KW-0472">Membrane</keyword>
<keyword evidence="2" id="KW-1133">Transmembrane helix</keyword>
<feature type="compositionally biased region" description="Polar residues" evidence="1">
    <location>
        <begin position="1"/>
        <end position="20"/>
    </location>
</feature>
<feature type="region of interest" description="Disordered" evidence="1">
    <location>
        <begin position="50"/>
        <end position="101"/>
    </location>
</feature>
<evidence type="ECO:0000256" key="1">
    <source>
        <dbReference type="SAM" id="MobiDB-lite"/>
    </source>
</evidence>
<name>A0A226E3F4_FOLCA</name>
<dbReference type="EMBL" id="LNIX01000007">
    <property type="protein sequence ID" value="OXA52123.1"/>
    <property type="molecule type" value="Genomic_DNA"/>
</dbReference>
<protein>
    <submittedName>
        <fullName evidence="3">Uncharacterized protein</fullName>
    </submittedName>
</protein>
<dbReference type="AlphaFoldDB" id="A0A226E3F4"/>